<gene>
    <name evidence="5" type="ORF">A3B92_04115</name>
</gene>
<name>A0A1G1ZFF5_9BACT</name>
<comment type="caution">
    <text evidence="5">The sequence shown here is derived from an EMBL/GenBank/DDBJ whole genome shotgun (WGS) entry which is preliminary data.</text>
</comment>
<evidence type="ECO:0000256" key="3">
    <source>
        <dbReference type="ARBA" id="ARBA00013252"/>
    </source>
</evidence>
<evidence type="ECO:0000256" key="2">
    <source>
        <dbReference type="ARBA" id="ARBA00006472"/>
    </source>
</evidence>
<dbReference type="InterPro" id="IPR036428">
    <property type="entry name" value="PCD_sf"/>
</dbReference>
<dbReference type="EC" id="4.2.1.96" evidence="3"/>
<dbReference type="GO" id="GO:0008124">
    <property type="term" value="F:4-alpha-hydroxytetrahydrobiopterin dehydratase activity"/>
    <property type="evidence" value="ECO:0007669"/>
    <property type="project" value="UniProtKB-EC"/>
</dbReference>
<dbReference type="Pfam" id="PF01329">
    <property type="entry name" value="Pterin_4a"/>
    <property type="match status" value="1"/>
</dbReference>
<evidence type="ECO:0000256" key="4">
    <source>
        <dbReference type="ARBA" id="ARBA00023239"/>
    </source>
</evidence>
<evidence type="ECO:0000313" key="6">
    <source>
        <dbReference type="Proteomes" id="UP000177960"/>
    </source>
</evidence>
<proteinExistence type="inferred from homology"/>
<dbReference type="EMBL" id="MHJG01000025">
    <property type="protein sequence ID" value="OGY63253.1"/>
    <property type="molecule type" value="Genomic_DNA"/>
</dbReference>
<dbReference type="STRING" id="1798404.A3B92_04115"/>
<reference evidence="5 6" key="1">
    <citation type="journal article" date="2016" name="Nat. Commun.">
        <title>Thousands of microbial genomes shed light on interconnected biogeochemical processes in an aquifer system.</title>
        <authorList>
            <person name="Anantharaman K."/>
            <person name="Brown C.T."/>
            <person name="Hug L.A."/>
            <person name="Sharon I."/>
            <person name="Castelle C.J."/>
            <person name="Probst A.J."/>
            <person name="Thomas B.C."/>
            <person name="Singh A."/>
            <person name="Wilkins M.J."/>
            <person name="Karaoz U."/>
            <person name="Brodie E.L."/>
            <person name="Williams K.H."/>
            <person name="Hubbard S.S."/>
            <person name="Banfield J.F."/>
        </authorList>
    </citation>
    <scope>NUCLEOTIDE SEQUENCE [LARGE SCALE GENOMIC DNA]</scope>
</reference>
<dbReference type="AlphaFoldDB" id="A0A1G1ZFF5"/>
<dbReference type="Gene3D" id="3.30.1360.20">
    <property type="entry name" value="Transcriptional coactivator/pterin dehydratase"/>
    <property type="match status" value="1"/>
</dbReference>
<protein>
    <recommendedName>
        <fullName evidence="3">4a-hydroxytetrahydrobiopterin dehydratase</fullName>
        <ecNumber evidence="3">4.2.1.96</ecNumber>
    </recommendedName>
</protein>
<organism evidence="5 6">
    <name type="scientific">Candidatus Harrisonbacteria bacterium RIFCSPHIGHO2_02_FULL_42_16</name>
    <dbReference type="NCBI Taxonomy" id="1798404"/>
    <lineage>
        <taxon>Bacteria</taxon>
        <taxon>Candidatus Harrisoniibacteriota</taxon>
    </lineage>
</organism>
<dbReference type="PANTHER" id="PTHR12599:SF0">
    <property type="entry name" value="PTERIN-4-ALPHA-CARBINOLAMINE DEHYDRATASE"/>
    <property type="match status" value="1"/>
</dbReference>
<comment type="similarity">
    <text evidence="2">Belongs to the pterin-4-alpha-carbinolamine dehydratase family.</text>
</comment>
<dbReference type="Proteomes" id="UP000177960">
    <property type="component" value="Unassembled WGS sequence"/>
</dbReference>
<dbReference type="SUPFAM" id="SSF55248">
    <property type="entry name" value="PCD-like"/>
    <property type="match status" value="1"/>
</dbReference>
<accession>A0A1G1ZFF5</accession>
<dbReference type="InterPro" id="IPR001533">
    <property type="entry name" value="Pterin_deHydtase"/>
</dbReference>
<dbReference type="PANTHER" id="PTHR12599">
    <property type="entry name" value="PTERIN-4-ALPHA-CARBINOLAMINE DEHYDRATASE"/>
    <property type="match status" value="1"/>
</dbReference>
<dbReference type="CDD" id="cd00913">
    <property type="entry name" value="PCD_DCoH_subfamily_a"/>
    <property type="match status" value="1"/>
</dbReference>
<comment type="catalytic activity">
    <reaction evidence="1">
        <text>(4aS,6R)-4a-hydroxy-L-erythro-5,6,7,8-tetrahydrobiopterin = (6R)-L-erythro-6,7-dihydrobiopterin + H2O</text>
        <dbReference type="Rhea" id="RHEA:11920"/>
        <dbReference type="ChEBI" id="CHEBI:15377"/>
        <dbReference type="ChEBI" id="CHEBI:15642"/>
        <dbReference type="ChEBI" id="CHEBI:43120"/>
        <dbReference type="EC" id="4.2.1.96"/>
    </reaction>
</comment>
<evidence type="ECO:0000256" key="1">
    <source>
        <dbReference type="ARBA" id="ARBA00001554"/>
    </source>
</evidence>
<dbReference type="NCBIfam" id="NF002017">
    <property type="entry name" value="PRK00823.1-2"/>
    <property type="match status" value="1"/>
</dbReference>
<evidence type="ECO:0000313" key="5">
    <source>
        <dbReference type="EMBL" id="OGY63253.1"/>
    </source>
</evidence>
<sequence length="108" mass="12013">MQLVEQKCAPCAGNQAPLSNGEAGALLKQIPGWELADYGKFISKKYKFKDFKEALAFVNKVGEIAESEEHHPDIHLTDYRQVKINLSTHAIKGLSENDFILAAKIDKV</sequence>
<keyword evidence="4" id="KW-0456">Lyase</keyword>
<dbReference type="GO" id="GO:0006729">
    <property type="term" value="P:tetrahydrobiopterin biosynthetic process"/>
    <property type="evidence" value="ECO:0007669"/>
    <property type="project" value="InterPro"/>
</dbReference>